<gene>
    <name evidence="1" type="ORF">BaRGS_00036374</name>
</gene>
<accession>A0ABD0JC27</accession>
<dbReference type="AlphaFoldDB" id="A0ABD0JC27"/>
<protein>
    <submittedName>
        <fullName evidence="1">Uncharacterized protein</fullName>
    </submittedName>
</protein>
<dbReference type="Proteomes" id="UP001519460">
    <property type="component" value="Unassembled WGS sequence"/>
</dbReference>
<evidence type="ECO:0000313" key="2">
    <source>
        <dbReference type="Proteomes" id="UP001519460"/>
    </source>
</evidence>
<evidence type="ECO:0000313" key="1">
    <source>
        <dbReference type="EMBL" id="KAK7469645.1"/>
    </source>
</evidence>
<sequence length="108" mass="11975">MLSAIYPDQLCENGPFLFKLPFKESPGATDKGSPKKYIHNYVQSLLGHGYKAGSFSHEPSQPSFCRKENDSQMTQTHRWAVSAIAGLYELFKGPRSRKASSSDSFSGL</sequence>
<organism evidence="1 2">
    <name type="scientific">Batillaria attramentaria</name>
    <dbReference type="NCBI Taxonomy" id="370345"/>
    <lineage>
        <taxon>Eukaryota</taxon>
        <taxon>Metazoa</taxon>
        <taxon>Spiralia</taxon>
        <taxon>Lophotrochozoa</taxon>
        <taxon>Mollusca</taxon>
        <taxon>Gastropoda</taxon>
        <taxon>Caenogastropoda</taxon>
        <taxon>Sorbeoconcha</taxon>
        <taxon>Cerithioidea</taxon>
        <taxon>Batillariidae</taxon>
        <taxon>Batillaria</taxon>
    </lineage>
</organism>
<name>A0ABD0JC27_9CAEN</name>
<reference evidence="1 2" key="1">
    <citation type="journal article" date="2023" name="Sci. Data">
        <title>Genome assembly of the Korean intertidal mud-creeper Batillaria attramentaria.</title>
        <authorList>
            <person name="Patra A.K."/>
            <person name="Ho P.T."/>
            <person name="Jun S."/>
            <person name="Lee S.J."/>
            <person name="Kim Y."/>
            <person name="Won Y.J."/>
        </authorList>
    </citation>
    <scope>NUCLEOTIDE SEQUENCE [LARGE SCALE GENOMIC DNA]</scope>
    <source>
        <strain evidence="1">Wonlab-2016</strain>
    </source>
</reference>
<dbReference type="EMBL" id="JACVVK020000510">
    <property type="protein sequence ID" value="KAK7469645.1"/>
    <property type="molecule type" value="Genomic_DNA"/>
</dbReference>
<comment type="caution">
    <text evidence="1">The sequence shown here is derived from an EMBL/GenBank/DDBJ whole genome shotgun (WGS) entry which is preliminary data.</text>
</comment>
<keyword evidence="2" id="KW-1185">Reference proteome</keyword>
<proteinExistence type="predicted"/>